<dbReference type="InterPro" id="IPR004841">
    <property type="entry name" value="AA-permease/SLC12A_dom"/>
</dbReference>
<dbReference type="GeneTree" id="ENSGT00940000155044"/>
<accession>A0A493SWN2</accession>
<dbReference type="GO" id="GO:0016324">
    <property type="term" value="C:apical plasma membrane"/>
    <property type="evidence" value="ECO:0007669"/>
    <property type="project" value="TreeGrafter"/>
</dbReference>
<keyword evidence="2 5" id="KW-0812">Transmembrane</keyword>
<evidence type="ECO:0000259" key="6">
    <source>
        <dbReference type="Pfam" id="PF00324"/>
    </source>
</evidence>
<keyword evidence="9" id="KW-1185">Reference proteome</keyword>
<evidence type="ECO:0008006" key="10">
    <source>
        <dbReference type="Google" id="ProtNLM"/>
    </source>
</evidence>
<dbReference type="OMA" id="DMALIAI"/>
<reference evidence="8" key="3">
    <citation type="submission" date="2025-09" db="UniProtKB">
        <authorList>
            <consortium name="Ensembl"/>
        </authorList>
    </citation>
    <scope>IDENTIFICATION</scope>
</reference>
<evidence type="ECO:0000259" key="7">
    <source>
        <dbReference type="Pfam" id="PF03522"/>
    </source>
</evidence>
<dbReference type="GO" id="GO:0055064">
    <property type="term" value="P:chloride ion homeostasis"/>
    <property type="evidence" value="ECO:0007669"/>
    <property type="project" value="TreeGrafter"/>
</dbReference>
<comment type="subcellular location">
    <subcellularLocation>
        <location evidence="1">Membrane</location>
        <topology evidence="1">Multi-pass membrane protein</topology>
    </subcellularLocation>
</comment>
<name>A0A493SWN2_ANAPP</name>
<proteinExistence type="predicted"/>
<dbReference type="PANTHER" id="PTHR11827:SF9">
    <property type="entry name" value="SOLUTE CARRIER FAMILY 12 MEMBER 3"/>
    <property type="match status" value="1"/>
</dbReference>
<keyword evidence="3 5" id="KW-1133">Transmembrane helix</keyword>
<feature type="domain" description="SLC12A transporter C-terminal" evidence="7">
    <location>
        <begin position="299"/>
        <end position="389"/>
    </location>
</feature>
<evidence type="ECO:0000256" key="1">
    <source>
        <dbReference type="ARBA" id="ARBA00004141"/>
    </source>
</evidence>
<dbReference type="GO" id="GO:0006884">
    <property type="term" value="P:cell volume homeostasis"/>
    <property type="evidence" value="ECO:0007669"/>
    <property type="project" value="TreeGrafter"/>
</dbReference>
<evidence type="ECO:0000256" key="3">
    <source>
        <dbReference type="ARBA" id="ARBA00022989"/>
    </source>
</evidence>
<evidence type="ECO:0000256" key="4">
    <source>
        <dbReference type="ARBA" id="ARBA00023136"/>
    </source>
</evidence>
<dbReference type="GO" id="GO:0008511">
    <property type="term" value="F:sodium:potassium:chloride symporter activity"/>
    <property type="evidence" value="ECO:0007669"/>
    <property type="project" value="TreeGrafter"/>
</dbReference>
<sequence>TLQVDDEMQPGGWLTEHEHGVGIRSPHHGGDLWCHPVLSVSLPRLSPQGLPGEGRSLALGYGKNKNSKWAALFGAAISVLIMFLLTWWAALIALGIVVFLLGYVLYKKPDVNWGSSMQASSYNMALSYSVGLSEVDEHIKNYRPQCLVLTGPPNFRPALVDFVGTFTKNLSLMICGNVLIVSGAGLCPGCQLPSSLSSNDKEDTPCRAGRALIPGAGPMGTASTASCLLSPSSDAFDFKYGVCLLRMKEGLNVSRVVQAHSECREMEDGLLIPITEQCCGEGLAAVRVFIADPGELEAEQQASTVFQSQQGKKTIDIYWLFDNGGLTLLIPYLLGRKKRWGKCRIRVFVGGQINRMDEERKAIVSLLSKFRLGFHEVHVLPDINQKPWPEQ</sequence>
<evidence type="ECO:0000313" key="8">
    <source>
        <dbReference type="Ensembl" id="ENSAPLP00000018001.1"/>
    </source>
</evidence>
<dbReference type="AlphaFoldDB" id="A0A493SWN2"/>
<dbReference type="GO" id="GO:1990573">
    <property type="term" value="P:potassium ion import across plasma membrane"/>
    <property type="evidence" value="ECO:0007669"/>
    <property type="project" value="TreeGrafter"/>
</dbReference>
<feature type="domain" description="Amino acid permease/ SLC12A" evidence="6">
    <location>
        <begin position="64"/>
        <end position="147"/>
    </location>
</feature>
<dbReference type="Pfam" id="PF03522">
    <property type="entry name" value="SLC12"/>
    <property type="match status" value="1"/>
</dbReference>
<organism evidence="8 9">
    <name type="scientific">Anas platyrhynchos platyrhynchos</name>
    <name type="common">Northern mallard</name>
    <dbReference type="NCBI Taxonomy" id="8840"/>
    <lineage>
        <taxon>Eukaryota</taxon>
        <taxon>Metazoa</taxon>
        <taxon>Chordata</taxon>
        <taxon>Craniata</taxon>
        <taxon>Vertebrata</taxon>
        <taxon>Euteleostomi</taxon>
        <taxon>Archelosauria</taxon>
        <taxon>Archosauria</taxon>
        <taxon>Dinosauria</taxon>
        <taxon>Saurischia</taxon>
        <taxon>Theropoda</taxon>
        <taxon>Coelurosauria</taxon>
        <taxon>Aves</taxon>
        <taxon>Neognathae</taxon>
        <taxon>Galloanserae</taxon>
        <taxon>Anseriformes</taxon>
        <taxon>Anatidae</taxon>
        <taxon>Anatinae</taxon>
        <taxon>Anas</taxon>
    </lineage>
</organism>
<feature type="transmembrane region" description="Helical" evidence="5">
    <location>
        <begin position="73"/>
        <end position="106"/>
    </location>
</feature>
<reference evidence="8 9" key="1">
    <citation type="submission" date="2017-10" db="EMBL/GenBank/DDBJ databases">
        <title>A new Pekin duck reference genome.</title>
        <authorList>
            <person name="Hou Z.-C."/>
            <person name="Zhou Z.-K."/>
            <person name="Zhu F."/>
            <person name="Hou S.-S."/>
        </authorList>
    </citation>
    <scope>NUCLEOTIDE SEQUENCE [LARGE SCALE GENOMIC DNA]</scope>
</reference>
<dbReference type="GO" id="GO:0055075">
    <property type="term" value="P:potassium ion homeostasis"/>
    <property type="evidence" value="ECO:0007669"/>
    <property type="project" value="TreeGrafter"/>
</dbReference>
<evidence type="ECO:0000313" key="9">
    <source>
        <dbReference type="Proteomes" id="UP000016666"/>
    </source>
</evidence>
<dbReference type="Pfam" id="PF00324">
    <property type="entry name" value="AA_permease"/>
    <property type="match status" value="1"/>
</dbReference>
<reference evidence="8" key="2">
    <citation type="submission" date="2025-08" db="UniProtKB">
        <authorList>
            <consortium name="Ensembl"/>
        </authorList>
    </citation>
    <scope>IDENTIFICATION</scope>
</reference>
<keyword evidence="4 5" id="KW-0472">Membrane</keyword>
<dbReference type="PANTHER" id="PTHR11827">
    <property type="entry name" value="SOLUTE CARRIER FAMILY 12, CATION COTRANSPORTERS"/>
    <property type="match status" value="1"/>
</dbReference>
<dbReference type="STRING" id="8840.ENSAPLP00000018001"/>
<dbReference type="InterPro" id="IPR018491">
    <property type="entry name" value="SLC12_C"/>
</dbReference>
<evidence type="ECO:0000256" key="5">
    <source>
        <dbReference type="SAM" id="Phobius"/>
    </source>
</evidence>
<protein>
    <recommendedName>
        <fullName evidence="10">Solute carrier family 12 member 3</fullName>
    </recommendedName>
</protein>
<dbReference type="Ensembl" id="ENSAPLT00000035081.1">
    <property type="protein sequence ID" value="ENSAPLP00000018001.1"/>
    <property type="gene ID" value="ENSAPLG00000016836.1"/>
</dbReference>
<dbReference type="Proteomes" id="UP000016666">
    <property type="component" value="Chromosome 12"/>
</dbReference>
<evidence type="ECO:0000256" key="2">
    <source>
        <dbReference type="ARBA" id="ARBA00022692"/>
    </source>
</evidence>
<dbReference type="InterPro" id="IPR004842">
    <property type="entry name" value="SLC12A_fam"/>
</dbReference>
<dbReference type="GO" id="GO:0055078">
    <property type="term" value="P:sodium ion homeostasis"/>
    <property type="evidence" value="ECO:0007669"/>
    <property type="project" value="TreeGrafter"/>
</dbReference>